<evidence type="ECO:0000313" key="1">
    <source>
        <dbReference type="EnsemblProtists" id="EOD06255"/>
    </source>
</evidence>
<evidence type="ECO:0000313" key="2">
    <source>
        <dbReference type="Proteomes" id="UP000013827"/>
    </source>
</evidence>
<dbReference type="KEGG" id="ehx:EMIHUDRAFT_258995"/>
<accession>A0A0D3I4S0</accession>
<dbReference type="AlphaFoldDB" id="A0A0D3I4S0"/>
<sequence length="57" mass="6362">MVPPRRRRVGRRQRLFAEPLESDRLARDAGDGLEIRATRPKEGINAEAHDAALSVLA</sequence>
<dbReference type="Proteomes" id="UP000013827">
    <property type="component" value="Unassembled WGS sequence"/>
</dbReference>
<dbReference type="HOGENOM" id="CLU_3000440_0_0_1"/>
<protein>
    <submittedName>
        <fullName evidence="1">Uncharacterized protein</fullName>
    </submittedName>
</protein>
<keyword evidence="2" id="KW-1185">Reference proteome</keyword>
<name>A0A0D3I4S0_EMIH1</name>
<dbReference type="EnsemblProtists" id="EOD06255">
    <property type="protein sequence ID" value="EOD06255"/>
    <property type="gene ID" value="EMIHUDRAFT_258995"/>
</dbReference>
<dbReference type="RefSeq" id="XP_005758684.1">
    <property type="nucleotide sequence ID" value="XM_005758627.1"/>
</dbReference>
<reference evidence="2" key="1">
    <citation type="journal article" date="2013" name="Nature">
        <title>Pan genome of the phytoplankton Emiliania underpins its global distribution.</title>
        <authorList>
            <person name="Read B.A."/>
            <person name="Kegel J."/>
            <person name="Klute M.J."/>
            <person name="Kuo A."/>
            <person name="Lefebvre S.C."/>
            <person name="Maumus F."/>
            <person name="Mayer C."/>
            <person name="Miller J."/>
            <person name="Monier A."/>
            <person name="Salamov A."/>
            <person name="Young J."/>
            <person name="Aguilar M."/>
            <person name="Claverie J.M."/>
            <person name="Frickenhaus S."/>
            <person name="Gonzalez K."/>
            <person name="Herman E.K."/>
            <person name="Lin Y.C."/>
            <person name="Napier J."/>
            <person name="Ogata H."/>
            <person name="Sarno A.F."/>
            <person name="Shmutz J."/>
            <person name="Schroeder D."/>
            <person name="de Vargas C."/>
            <person name="Verret F."/>
            <person name="von Dassow P."/>
            <person name="Valentin K."/>
            <person name="Van de Peer Y."/>
            <person name="Wheeler G."/>
            <person name="Dacks J.B."/>
            <person name="Delwiche C.F."/>
            <person name="Dyhrman S.T."/>
            <person name="Glockner G."/>
            <person name="John U."/>
            <person name="Richards T."/>
            <person name="Worden A.Z."/>
            <person name="Zhang X."/>
            <person name="Grigoriev I.V."/>
            <person name="Allen A.E."/>
            <person name="Bidle K."/>
            <person name="Borodovsky M."/>
            <person name="Bowler C."/>
            <person name="Brownlee C."/>
            <person name="Cock J.M."/>
            <person name="Elias M."/>
            <person name="Gladyshev V.N."/>
            <person name="Groth M."/>
            <person name="Guda C."/>
            <person name="Hadaegh A."/>
            <person name="Iglesias-Rodriguez M.D."/>
            <person name="Jenkins J."/>
            <person name="Jones B.M."/>
            <person name="Lawson T."/>
            <person name="Leese F."/>
            <person name="Lindquist E."/>
            <person name="Lobanov A."/>
            <person name="Lomsadze A."/>
            <person name="Malik S.B."/>
            <person name="Marsh M.E."/>
            <person name="Mackinder L."/>
            <person name="Mock T."/>
            <person name="Mueller-Roeber B."/>
            <person name="Pagarete A."/>
            <person name="Parker M."/>
            <person name="Probert I."/>
            <person name="Quesneville H."/>
            <person name="Raines C."/>
            <person name="Rensing S.A."/>
            <person name="Riano-Pachon D.M."/>
            <person name="Richier S."/>
            <person name="Rokitta S."/>
            <person name="Shiraiwa Y."/>
            <person name="Soanes D.M."/>
            <person name="van der Giezen M."/>
            <person name="Wahlund T.M."/>
            <person name="Williams B."/>
            <person name="Wilson W."/>
            <person name="Wolfe G."/>
            <person name="Wurch L.L."/>
        </authorList>
    </citation>
    <scope>NUCLEOTIDE SEQUENCE</scope>
</reference>
<organism evidence="1 2">
    <name type="scientific">Emiliania huxleyi (strain CCMP1516)</name>
    <dbReference type="NCBI Taxonomy" id="280463"/>
    <lineage>
        <taxon>Eukaryota</taxon>
        <taxon>Haptista</taxon>
        <taxon>Haptophyta</taxon>
        <taxon>Prymnesiophyceae</taxon>
        <taxon>Isochrysidales</taxon>
        <taxon>Noelaerhabdaceae</taxon>
        <taxon>Emiliania</taxon>
    </lineage>
</organism>
<reference evidence="1" key="2">
    <citation type="submission" date="2024-10" db="UniProtKB">
        <authorList>
            <consortium name="EnsemblProtists"/>
        </authorList>
    </citation>
    <scope>IDENTIFICATION</scope>
</reference>
<dbReference type="GeneID" id="17252405"/>
<dbReference type="PaxDb" id="2903-EOD06255"/>
<proteinExistence type="predicted"/>